<feature type="compositionally biased region" description="Basic and acidic residues" evidence="1">
    <location>
        <begin position="73"/>
        <end position="91"/>
    </location>
</feature>
<dbReference type="VEuPathDB" id="FungiDB:AeMF1_019260"/>
<evidence type="ECO:0000256" key="1">
    <source>
        <dbReference type="SAM" id="MobiDB-lite"/>
    </source>
</evidence>
<dbReference type="AlphaFoldDB" id="A0A6G0WGN2"/>
<feature type="compositionally biased region" description="Polar residues" evidence="1">
    <location>
        <begin position="190"/>
        <end position="199"/>
    </location>
</feature>
<keyword evidence="4" id="KW-1185">Reference proteome</keyword>
<comment type="caution">
    <text evidence="3">The sequence shown here is derived from an EMBL/GenBank/DDBJ whole genome shotgun (WGS) entry which is preliminary data.</text>
</comment>
<organism evidence="3 4">
    <name type="scientific">Aphanomyces euteiches</name>
    <dbReference type="NCBI Taxonomy" id="100861"/>
    <lineage>
        <taxon>Eukaryota</taxon>
        <taxon>Sar</taxon>
        <taxon>Stramenopiles</taxon>
        <taxon>Oomycota</taxon>
        <taxon>Saprolegniomycetes</taxon>
        <taxon>Saprolegniales</taxon>
        <taxon>Verrucalvaceae</taxon>
        <taxon>Aphanomyces</taxon>
    </lineage>
</organism>
<evidence type="ECO:0000256" key="2">
    <source>
        <dbReference type="SAM" id="SignalP"/>
    </source>
</evidence>
<proteinExistence type="predicted"/>
<feature type="region of interest" description="Disordered" evidence="1">
    <location>
        <begin position="73"/>
        <end position="93"/>
    </location>
</feature>
<evidence type="ECO:0000313" key="4">
    <source>
        <dbReference type="Proteomes" id="UP000481153"/>
    </source>
</evidence>
<dbReference type="PROSITE" id="PS51257">
    <property type="entry name" value="PROKAR_LIPOPROTEIN"/>
    <property type="match status" value="1"/>
</dbReference>
<accession>A0A6G0WGN2</accession>
<dbReference type="EMBL" id="VJMJ01000219">
    <property type="protein sequence ID" value="KAF0726305.1"/>
    <property type="molecule type" value="Genomic_DNA"/>
</dbReference>
<evidence type="ECO:0008006" key="5">
    <source>
        <dbReference type="Google" id="ProtNLM"/>
    </source>
</evidence>
<keyword evidence="2" id="KW-0732">Signal</keyword>
<feature type="compositionally biased region" description="Basic and acidic residues" evidence="1">
    <location>
        <begin position="176"/>
        <end position="188"/>
    </location>
</feature>
<feature type="region of interest" description="Disordered" evidence="1">
    <location>
        <begin position="176"/>
        <end position="208"/>
    </location>
</feature>
<protein>
    <recommendedName>
        <fullName evidence="5">RxLR effector protein</fullName>
    </recommendedName>
</protein>
<name>A0A6G0WGN2_9STRA</name>
<dbReference type="Proteomes" id="UP000481153">
    <property type="component" value="Unassembled WGS sequence"/>
</dbReference>
<feature type="chain" id="PRO_5026195665" description="RxLR effector protein" evidence="2">
    <location>
        <begin position="21"/>
        <end position="231"/>
    </location>
</feature>
<evidence type="ECO:0000313" key="3">
    <source>
        <dbReference type="EMBL" id="KAF0726305.1"/>
    </source>
</evidence>
<feature type="signal peptide" evidence="2">
    <location>
        <begin position="1"/>
        <end position="20"/>
    </location>
</feature>
<sequence>MVGIKPTLLVVMAATACASATPIEDAEVARIPHFGHSTQSDHNVHNNHKEFKVLETKKVRPKRRLRRADGIRSHNGAHDENTIQEHKESHTNTHATRIQEDFDDEHDNINLKRAVANQGVIDSHAVEFKKLKMKAVTRHKREVKSVVRREQEVIKKALLKISHENHAAETLEHDLKSKPLEKDDDKLASRGNTKSFSNTTDKEIKTSESPAASVSLTLSVVLGIVVAAFLN</sequence>
<reference evidence="3 4" key="1">
    <citation type="submission" date="2019-07" db="EMBL/GenBank/DDBJ databases">
        <title>Genomics analysis of Aphanomyces spp. identifies a new class of oomycete effector associated with host adaptation.</title>
        <authorList>
            <person name="Gaulin E."/>
        </authorList>
    </citation>
    <scope>NUCLEOTIDE SEQUENCE [LARGE SCALE GENOMIC DNA]</scope>
    <source>
        <strain evidence="3 4">ATCC 201684</strain>
    </source>
</reference>
<gene>
    <name evidence="3" type="ORF">Ae201684_015420</name>
</gene>